<feature type="compositionally biased region" description="Low complexity" evidence="1">
    <location>
        <begin position="220"/>
        <end position="229"/>
    </location>
</feature>
<reference evidence="4 5" key="1">
    <citation type="submission" date="2015-07" db="EMBL/GenBank/DDBJ databases">
        <title>High-quality genome of monoxenous trypanosomatid Leptomonas pyrrhocoris.</title>
        <authorList>
            <person name="Flegontov P."/>
            <person name="Butenko A."/>
            <person name="Firsov S."/>
            <person name="Vlcek C."/>
            <person name="Logacheva M.D."/>
            <person name="Field M."/>
            <person name="Filatov D."/>
            <person name="Flegontova O."/>
            <person name="Gerasimov E."/>
            <person name="Jackson A.P."/>
            <person name="Kelly S."/>
            <person name="Opperdoes F."/>
            <person name="O'Reilly A."/>
            <person name="Votypka J."/>
            <person name="Yurchenko V."/>
            <person name="Lukes J."/>
        </authorList>
    </citation>
    <scope>NUCLEOTIDE SEQUENCE [LARGE SCALE GENOMIC DNA]</scope>
    <source>
        <strain evidence="4">H10</strain>
    </source>
</reference>
<feature type="compositionally biased region" description="Low complexity" evidence="1">
    <location>
        <begin position="570"/>
        <end position="608"/>
    </location>
</feature>
<dbReference type="OrthoDB" id="264763at2759"/>
<evidence type="ECO:0000313" key="4">
    <source>
        <dbReference type="EMBL" id="KPA86219.1"/>
    </source>
</evidence>
<feature type="compositionally biased region" description="Basic and acidic residues" evidence="1">
    <location>
        <begin position="156"/>
        <end position="189"/>
    </location>
</feature>
<keyword evidence="2" id="KW-1133">Transmembrane helix</keyword>
<feature type="transmembrane region" description="Helical" evidence="2">
    <location>
        <begin position="99"/>
        <end position="122"/>
    </location>
</feature>
<comment type="caution">
    <text evidence="4">The sequence shown here is derived from an EMBL/GenBank/DDBJ whole genome shotgun (WGS) entry which is preliminary data.</text>
</comment>
<protein>
    <recommendedName>
        <fullName evidence="6">Proteophosphoglycan ppg4</fullName>
    </recommendedName>
</protein>
<dbReference type="EMBL" id="LGTL01000001">
    <property type="protein sequence ID" value="KPA86219.1"/>
    <property type="molecule type" value="Genomic_DNA"/>
</dbReference>
<gene>
    <name evidence="4" type="ORF">ABB37_00456</name>
</gene>
<dbReference type="OMA" id="WLFPLID"/>
<accession>A0A0M9GAL4</accession>
<feature type="signal peptide" evidence="3">
    <location>
        <begin position="1"/>
        <end position="18"/>
    </location>
</feature>
<feature type="region of interest" description="Disordered" evidence="1">
    <location>
        <begin position="361"/>
        <end position="430"/>
    </location>
</feature>
<feature type="compositionally biased region" description="Low complexity" evidence="1">
    <location>
        <begin position="705"/>
        <end position="719"/>
    </location>
</feature>
<feature type="region of interest" description="Disordered" evidence="1">
    <location>
        <begin position="561"/>
        <end position="626"/>
    </location>
</feature>
<keyword evidence="5" id="KW-1185">Reference proteome</keyword>
<feature type="region of interest" description="Disordered" evidence="1">
    <location>
        <begin position="703"/>
        <end position="728"/>
    </location>
</feature>
<dbReference type="GeneID" id="26900754"/>
<evidence type="ECO:0000256" key="1">
    <source>
        <dbReference type="SAM" id="MobiDB-lite"/>
    </source>
</evidence>
<feature type="compositionally biased region" description="Low complexity" evidence="1">
    <location>
        <begin position="389"/>
        <end position="403"/>
    </location>
</feature>
<feature type="region of interest" description="Disordered" evidence="1">
    <location>
        <begin position="281"/>
        <end position="300"/>
    </location>
</feature>
<proteinExistence type="predicted"/>
<dbReference type="AlphaFoldDB" id="A0A0M9GAL4"/>
<keyword evidence="3" id="KW-0732">Signal</keyword>
<name>A0A0M9GAL4_LEPPY</name>
<feature type="compositionally biased region" description="Basic and acidic residues" evidence="1">
    <location>
        <begin position="256"/>
        <end position="269"/>
    </location>
</feature>
<evidence type="ECO:0000256" key="2">
    <source>
        <dbReference type="SAM" id="Phobius"/>
    </source>
</evidence>
<dbReference type="RefSeq" id="XP_015664658.1">
    <property type="nucleotide sequence ID" value="XM_015796650.1"/>
</dbReference>
<evidence type="ECO:0000256" key="3">
    <source>
        <dbReference type="SAM" id="SignalP"/>
    </source>
</evidence>
<dbReference type="Proteomes" id="UP000037923">
    <property type="component" value="Unassembled WGS sequence"/>
</dbReference>
<feature type="compositionally biased region" description="Basic and acidic residues" evidence="1">
    <location>
        <begin position="368"/>
        <end position="386"/>
    </location>
</feature>
<evidence type="ECO:0000313" key="5">
    <source>
        <dbReference type="Proteomes" id="UP000037923"/>
    </source>
</evidence>
<feature type="chain" id="PRO_5005836153" description="Proteophosphoglycan ppg4" evidence="3">
    <location>
        <begin position="19"/>
        <end position="866"/>
    </location>
</feature>
<feature type="compositionally biased region" description="Basic and acidic residues" evidence="1">
    <location>
        <begin position="851"/>
        <end position="866"/>
    </location>
</feature>
<feature type="compositionally biased region" description="Low complexity" evidence="1">
    <location>
        <begin position="281"/>
        <end position="290"/>
    </location>
</feature>
<keyword evidence="2" id="KW-0472">Membrane</keyword>
<dbReference type="VEuPathDB" id="TriTrypDB:LpyrH10_01_4560"/>
<organism evidence="4 5">
    <name type="scientific">Leptomonas pyrrhocoris</name>
    <name type="common">Firebug parasite</name>
    <dbReference type="NCBI Taxonomy" id="157538"/>
    <lineage>
        <taxon>Eukaryota</taxon>
        <taxon>Discoba</taxon>
        <taxon>Euglenozoa</taxon>
        <taxon>Kinetoplastea</taxon>
        <taxon>Metakinetoplastina</taxon>
        <taxon>Trypanosomatida</taxon>
        <taxon>Trypanosomatidae</taxon>
        <taxon>Leishmaniinae</taxon>
        <taxon>Leptomonas</taxon>
    </lineage>
</organism>
<feature type="region of interest" description="Disordered" evidence="1">
    <location>
        <begin position="842"/>
        <end position="866"/>
    </location>
</feature>
<feature type="region of interest" description="Disordered" evidence="1">
    <location>
        <begin position="218"/>
        <end position="269"/>
    </location>
</feature>
<feature type="region of interest" description="Disordered" evidence="1">
    <location>
        <begin position="154"/>
        <end position="189"/>
    </location>
</feature>
<evidence type="ECO:0008006" key="6">
    <source>
        <dbReference type="Google" id="ProtNLM"/>
    </source>
</evidence>
<sequence length="866" mass="91404">MPLLTAFVAAVLLSEACAAASSAVVAHKKGVQHLGRDRLSAVASHLQSGAATTTGSGSTFVDEATRVLLSNSSHPSASLAPAKPHWEAFCGTQAHEKCVALYASAVLVPLVLLSVLCAWWFVRWWRCGSRGLHRWQRLDTFDAEDGDGVVRSTVEVTEREGLRTAEAASHRSDDEGNESAHHEGSHSGDGRLARCVQRLNVRGTRLWTVLRMTPAGLFYSSSQPSSRSQTPPPTQRSFSAPVADETGAESDGDGWNLHRDATAGSASDDHSYLRSVISVATTTTDSSESGGDSGGRSEDGDAAVAARHCLCESECLVEEAAERGRAVGRCTGASRTANRPPTPHILPLLLDYNAASAAGREDEGCELADSKDSDSQRVKRPDEKTRHPSTSSLTASANSSTHTPPDLSGRVHVPHTGPTESVAPHESGDTNANARVVFPHVETAIFDAITTNTGAVGPQRTPSPPIDSSAVNNLFEPDHFPTLASHPLIEAHASSAASLLSGFDSYVPLPGNSGTATPASLRGSSSCVSLLLPASAALPVSNSLSDGLDMDGEEVVREFDTTGHSRSYTPAAQKQQPQQQQQPSQCLAQQQVPPVQPSRPSRPQQQEASKARRKRSSSQYSEPWQPILVSRGTSPLATAAAAVAVLPTMPLSDPMTVLPRGSPFPPRSPTTDLRGAHEDELDDLMLDDGESVPCNQAWESGHIFSGSSTSTSRTVTPATENDPESVVGTPTMFCPAAMANGVNRSRSSNNSDGRIGFATVSPPASASIPLRLKLPPAAVFARTAGAGRIHVGGCDVDSNGRMLPWASCSVGRRPLNLSVEERTLLMKSRKWLFPLIDGADEIESSGVDEGETSRNDEGATAEKSES</sequence>
<keyword evidence="2" id="KW-0812">Transmembrane</keyword>